<keyword evidence="3" id="KW-1185">Reference proteome</keyword>
<accession>A0ABR0LJ31</accession>
<reference evidence="2 3" key="1">
    <citation type="submission" date="2023-08" db="EMBL/GenBank/DDBJ databases">
        <title>Black Yeasts Isolated from many extreme environments.</title>
        <authorList>
            <person name="Coleine C."/>
            <person name="Stajich J.E."/>
            <person name="Selbmann L."/>
        </authorList>
    </citation>
    <scope>NUCLEOTIDE SEQUENCE [LARGE SCALE GENOMIC DNA]</scope>
    <source>
        <strain evidence="2 3">CCFEE 536</strain>
    </source>
</reference>
<evidence type="ECO:0000313" key="3">
    <source>
        <dbReference type="Proteomes" id="UP001357485"/>
    </source>
</evidence>
<evidence type="ECO:0000313" key="2">
    <source>
        <dbReference type="EMBL" id="KAK5181019.1"/>
    </source>
</evidence>
<dbReference type="EMBL" id="JAVRRA010019371">
    <property type="protein sequence ID" value="KAK5181019.1"/>
    <property type="molecule type" value="Genomic_DNA"/>
</dbReference>
<dbReference type="PANTHER" id="PTHR23509:SF6">
    <property type="entry name" value="PHOSPHOLIPASE C1020.13C-RELATED"/>
    <property type="match status" value="1"/>
</dbReference>
<evidence type="ECO:0000256" key="1">
    <source>
        <dbReference type="SAM" id="MobiDB-lite"/>
    </source>
</evidence>
<comment type="caution">
    <text evidence="2">The sequence shown here is derived from an EMBL/GenBank/DDBJ whole genome shotgun (WGS) entry which is preliminary data.</text>
</comment>
<feature type="non-terminal residue" evidence="2">
    <location>
        <position position="148"/>
    </location>
</feature>
<gene>
    <name evidence="2" type="ORF">LTR16_010417</name>
</gene>
<dbReference type="Proteomes" id="UP001357485">
    <property type="component" value="Unassembled WGS sequence"/>
</dbReference>
<organism evidence="2 3">
    <name type="scientific">Cryomyces antarcticus</name>
    <dbReference type="NCBI Taxonomy" id="329879"/>
    <lineage>
        <taxon>Eukaryota</taxon>
        <taxon>Fungi</taxon>
        <taxon>Dikarya</taxon>
        <taxon>Ascomycota</taxon>
        <taxon>Pezizomycotina</taxon>
        <taxon>Dothideomycetes</taxon>
        <taxon>Dothideomycetes incertae sedis</taxon>
        <taxon>Cryomyces</taxon>
    </lineage>
</organism>
<protein>
    <submittedName>
        <fullName evidence="2">Uncharacterized protein</fullName>
    </submittedName>
</protein>
<feature type="region of interest" description="Disordered" evidence="1">
    <location>
        <begin position="125"/>
        <end position="148"/>
    </location>
</feature>
<dbReference type="InterPro" id="IPR058055">
    <property type="entry name" value="PA-PLA1"/>
</dbReference>
<sequence>MREFDSYKWDDEDFVSDDDKQSKPVVTSGPSTKVAVGVSRLHNVVMPDLQMEPIYWLPVNDVAAVLRGTWFYKDVMLPVEPDVANMLEAGYVLLQVWTETWKDELNSAAEVGAIGEMKILHKLWPERPRKQSESRPGTSTDAAAGLLQ</sequence>
<name>A0ABR0LJ31_9PEZI</name>
<dbReference type="PANTHER" id="PTHR23509">
    <property type="entry name" value="PA-PL1 PHOSPHOLIPASE FAMILY"/>
    <property type="match status" value="1"/>
</dbReference>
<proteinExistence type="predicted"/>